<keyword evidence="4" id="KW-1185">Reference proteome</keyword>
<feature type="transmembrane region" description="Helical" evidence="1">
    <location>
        <begin position="98"/>
        <end position="118"/>
    </location>
</feature>
<dbReference type="EnsemblMetazoa" id="CLYHEMT007443.1">
    <property type="protein sequence ID" value="CLYHEMP007443.1"/>
    <property type="gene ID" value="CLYHEMG007443"/>
</dbReference>
<reference evidence="3" key="1">
    <citation type="submission" date="2021-01" db="UniProtKB">
        <authorList>
            <consortium name="EnsemblMetazoa"/>
        </authorList>
    </citation>
    <scope>IDENTIFICATION</scope>
</reference>
<accession>A0A7M5V4K2</accession>
<evidence type="ECO:0000256" key="2">
    <source>
        <dbReference type="SAM" id="SignalP"/>
    </source>
</evidence>
<keyword evidence="1" id="KW-0472">Membrane</keyword>
<evidence type="ECO:0008006" key="5">
    <source>
        <dbReference type="Google" id="ProtNLM"/>
    </source>
</evidence>
<sequence>MIFWINLMVYYVLICQSDLVKSNQSQQNSTRNRLFQENEDKNIPKLSNETFTNKTITNEEPSIEDVDVDDGREIDGDDDDDKEITYFDKLSPLHRKKIVISGYIFVIGSSLGIIWMVVSHIRTKHILKKHNEELVRSVRYNYLMFSATINENQNIFSVKKNRRTQKYENNVSLPGKVQKASRI</sequence>
<protein>
    <recommendedName>
        <fullName evidence="5">Cnidarian restricted protein</fullName>
    </recommendedName>
</protein>
<proteinExistence type="predicted"/>
<feature type="signal peptide" evidence="2">
    <location>
        <begin position="1"/>
        <end position="22"/>
    </location>
</feature>
<name>A0A7M5V4K2_9CNID</name>
<evidence type="ECO:0000313" key="4">
    <source>
        <dbReference type="Proteomes" id="UP000594262"/>
    </source>
</evidence>
<dbReference type="Proteomes" id="UP000594262">
    <property type="component" value="Unplaced"/>
</dbReference>
<keyword evidence="1" id="KW-1133">Transmembrane helix</keyword>
<dbReference type="OrthoDB" id="10653636at2759"/>
<keyword evidence="2" id="KW-0732">Signal</keyword>
<evidence type="ECO:0000256" key="1">
    <source>
        <dbReference type="SAM" id="Phobius"/>
    </source>
</evidence>
<organism evidence="3 4">
    <name type="scientific">Clytia hemisphaerica</name>
    <dbReference type="NCBI Taxonomy" id="252671"/>
    <lineage>
        <taxon>Eukaryota</taxon>
        <taxon>Metazoa</taxon>
        <taxon>Cnidaria</taxon>
        <taxon>Hydrozoa</taxon>
        <taxon>Hydroidolina</taxon>
        <taxon>Leptothecata</taxon>
        <taxon>Obeliida</taxon>
        <taxon>Clytiidae</taxon>
        <taxon>Clytia</taxon>
    </lineage>
</organism>
<feature type="chain" id="PRO_5029675404" description="Cnidarian restricted protein" evidence="2">
    <location>
        <begin position="23"/>
        <end position="183"/>
    </location>
</feature>
<evidence type="ECO:0000313" key="3">
    <source>
        <dbReference type="EnsemblMetazoa" id="CLYHEMP007443.1"/>
    </source>
</evidence>
<keyword evidence="1" id="KW-0812">Transmembrane</keyword>
<dbReference type="AlphaFoldDB" id="A0A7M5V4K2"/>